<organism evidence="2 3">
    <name type="scientific">Babesia ovis</name>
    <dbReference type="NCBI Taxonomy" id="5869"/>
    <lineage>
        <taxon>Eukaryota</taxon>
        <taxon>Sar</taxon>
        <taxon>Alveolata</taxon>
        <taxon>Apicomplexa</taxon>
        <taxon>Aconoidasida</taxon>
        <taxon>Piroplasmida</taxon>
        <taxon>Babesiidae</taxon>
        <taxon>Babesia</taxon>
    </lineage>
</organism>
<feature type="transmembrane region" description="Helical" evidence="1">
    <location>
        <begin position="129"/>
        <end position="146"/>
    </location>
</feature>
<sequence length="254" mass="27598">MRRFAKIIGRAFSSTNGVAESKSAVVDEVRPCEKSASFRRMVGERLSLSSYAELEDDFKRLSRSSKVVFAGIGSFLVVPGGFALLTVPSKAVDDLASQQFKLSSTALSWLSASTLAFNLVRFNRSARGLCLSFVGLLGPSSALIAVDHSESLGYTILLSSYALFGLGVTPYSLRSVCRSVLRRAPRRATKDIATKSSKPVLPVCVAKPVTWMVGLNMVMLVLSAIRRSAVRKELETTDNEEIIRRYEATHGIPG</sequence>
<comment type="caution">
    <text evidence="2">The sequence shown here is derived from an EMBL/GenBank/DDBJ whole genome shotgun (WGS) entry which is preliminary data.</text>
</comment>
<dbReference type="AlphaFoldDB" id="A0A9W5T8F7"/>
<accession>A0A9W5T8F7</accession>
<dbReference type="EMBL" id="BLIY01000006">
    <property type="protein sequence ID" value="GFE53344.1"/>
    <property type="molecule type" value="Genomic_DNA"/>
</dbReference>
<feature type="transmembrane region" description="Helical" evidence="1">
    <location>
        <begin position="67"/>
        <end position="86"/>
    </location>
</feature>
<reference evidence="2" key="1">
    <citation type="submission" date="2019-12" db="EMBL/GenBank/DDBJ databases">
        <title>Genome sequence of Babesia ovis.</title>
        <authorList>
            <person name="Yamagishi J."/>
            <person name="Sevinc F."/>
            <person name="Xuan X."/>
        </authorList>
    </citation>
    <scope>NUCLEOTIDE SEQUENCE</scope>
    <source>
        <strain evidence="2">Selcuk</strain>
    </source>
</reference>
<evidence type="ECO:0000313" key="2">
    <source>
        <dbReference type="EMBL" id="GFE53344.1"/>
    </source>
</evidence>
<proteinExistence type="predicted"/>
<feature type="transmembrane region" description="Helical" evidence="1">
    <location>
        <begin position="106"/>
        <end position="122"/>
    </location>
</feature>
<evidence type="ECO:0000256" key="1">
    <source>
        <dbReference type="SAM" id="Phobius"/>
    </source>
</evidence>
<gene>
    <name evidence="2" type="ORF">BaOVIS_007480</name>
</gene>
<feature type="transmembrane region" description="Helical" evidence="1">
    <location>
        <begin position="152"/>
        <end position="173"/>
    </location>
</feature>
<keyword evidence="1" id="KW-0812">Transmembrane</keyword>
<keyword evidence="1" id="KW-0472">Membrane</keyword>
<keyword evidence="3" id="KW-1185">Reference proteome</keyword>
<evidence type="ECO:0000313" key="3">
    <source>
        <dbReference type="Proteomes" id="UP001057455"/>
    </source>
</evidence>
<protein>
    <recommendedName>
        <fullName evidence="4">Transmembrane protein</fullName>
    </recommendedName>
</protein>
<evidence type="ECO:0008006" key="4">
    <source>
        <dbReference type="Google" id="ProtNLM"/>
    </source>
</evidence>
<dbReference type="Proteomes" id="UP001057455">
    <property type="component" value="Unassembled WGS sequence"/>
</dbReference>
<dbReference type="OrthoDB" id="366139at2759"/>
<name>A0A9W5T8F7_BABOV</name>
<keyword evidence="1" id="KW-1133">Transmembrane helix</keyword>